<dbReference type="AlphaFoldDB" id="A0AAW1S3B1"/>
<evidence type="ECO:0000313" key="1">
    <source>
        <dbReference type="EMBL" id="KAK9840279.1"/>
    </source>
</evidence>
<dbReference type="Proteomes" id="UP001438707">
    <property type="component" value="Unassembled WGS sequence"/>
</dbReference>
<dbReference type="PANTHER" id="PTHR31694">
    <property type="entry name" value="DESICCATION-LIKE PROTEIN"/>
    <property type="match status" value="1"/>
</dbReference>
<keyword evidence="2" id="KW-1185">Reference proteome</keyword>
<comment type="caution">
    <text evidence="1">The sequence shown here is derived from an EMBL/GenBank/DDBJ whole genome shotgun (WGS) entry which is preliminary data.</text>
</comment>
<protein>
    <submittedName>
        <fullName evidence="1">Uncharacterized protein</fullName>
    </submittedName>
</protein>
<dbReference type="PANTHER" id="PTHR31694:SF26">
    <property type="entry name" value="OS05G0151100 PROTEIN"/>
    <property type="match status" value="1"/>
</dbReference>
<evidence type="ECO:0000313" key="2">
    <source>
        <dbReference type="Proteomes" id="UP001438707"/>
    </source>
</evidence>
<dbReference type="InterPro" id="IPR052965">
    <property type="entry name" value="Pigment-catalase-like"/>
</dbReference>
<reference evidence="1 2" key="1">
    <citation type="journal article" date="2024" name="Nat. Commun.">
        <title>Phylogenomics reveals the evolutionary origins of lichenization in chlorophyte algae.</title>
        <authorList>
            <person name="Puginier C."/>
            <person name="Libourel C."/>
            <person name="Otte J."/>
            <person name="Skaloud P."/>
            <person name="Haon M."/>
            <person name="Grisel S."/>
            <person name="Petersen M."/>
            <person name="Berrin J.G."/>
            <person name="Delaux P.M."/>
            <person name="Dal Grande F."/>
            <person name="Keller J."/>
        </authorList>
    </citation>
    <scope>NUCLEOTIDE SEQUENCE [LARGE SCALE GENOMIC DNA]</scope>
    <source>
        <strain evidence="1 2">SAG 2145</strain>
    </source>
</reference>
<name>A0AAW1S3B1_9CHLO</name>
<dbReference type="EMBL" id="JALJOS010000004">
    <property type="protein sequence ID" value="KAK9840279.1"/>
    <property type="molecule type" value="Genomic_DNA"/>
</dbReference>
<accession>A0AAW1S3B1</accession>
<organism evidence="1 2">
    <name type="scientific">Apatococcus lobatus</name>
    <dbReference type="NCBI Taxonomy" id="904363"/>
    <lineage>
        <taxon>Eukaryota</taxon>
        <taxon>Viridiplantae</taxon>
        <taxon>Chlorophyta</taxon>
        <taxon>core chlorophytes</taxon>
        <taxon>Trebouxiophyceae</taxon>
        <taxon>Chlorellales</taxon>
        <taxon>Chlorellaceae</taxon>
        <taxon>Apatococcus</taxon>
    </lineage>
</organism>
<gene>
    <name evidence="1" type="ORF">WJX74_006692</name>
</gene>
<sequence length="129" mass="13635">MMRPSSCRCSLWRSWEHATGAKGLVGVISNPVIATGFAGLAAAANAQAAVERAFLIARATNIVAPFGETVQQVFARISAVRDSLDGPQLDDQGLFNTDPCAIAVPASYVNFVPTDIQGITFGQTPQQAW</sequence>
<proteinExistence type="predicted"/>